<gene>
    <name evidence="1" type="ORF">HJG54_35305</name>
</gene>
<geneLocation type="plasmid" evidence="1">
    <name>p2</name>
</geneLocation>
<keyword evidence="1" id="KW-0614">Plasmid</keyword>
<accession>A0AA96WMB4</accession>
<protein>
    <submittedName>
        <fullName evidence="1">Uncharacterized protein</fullName>
    </submittedName>
</protein>
<organism evidence="1">
    <name type="scientific">Leptolyngbya sp. NK1-12</name>
    <dbReference type="NCBI Taxonomy" id="2547451"/>
    <lineage>
        <taxon>Bacteria</taxon>
        <taxon>Bacillati</taxon>
        <taxon>Cyanobacteriota</taxon>
        <taxon>Cyanophyceae</taxon>
        <taxon>Leptolyngbyales</taxon>
        <taxon>Leptolyngbyaceae</taxon>
        <taxon>Leptolyngbya group</taxon>
        <taxon>Leptolyngbya</taxon>
    </lineage>
</organism>
<sequence>MALSVYQEEFLRELFALCQTYRSVANVEASSIGALSGTYRVAINVHMKPDSPESLADLKSDYITLR</sequence>
<name>A0AA96WMB4_9CYAN</name>
<dbReference type="AlphaFoldDB" id="A0AA96WMB4"/>
<dbReference type="RefSeq" id="WP_316437279.1">
    <property type="nucleotide sequence ID" value="NZ_CP053589.1"/>
</dbReference>
<dbReference type="EMBL" id="CP053589">
    <property type="protein sequence ID" value="WNZ28183.1"/>
    <property type="molecule type" value="Genomic_DNA"/>
</dbReference>
<proteinExistence type="predicted"/>
<reference evidence="1" key="1">
    <citation type="submission" date="2020-05" db="EMBL/GenBank/DDBJ databases">
        <authorList>
            <person name="Zhu T."/>
            <person name="Keshari N."/>
            <person name="Lu X."/>
        </authorList>
    </citation>
    <scope>NUCLEOTIDE SEQUENCE</scope>
    <source>
        <strain evidence="1">NK1-12</strain>
        <plasmid evidence="1">p2</plasmid>
    </source>
</reference>
<evidence type="ECO:0000313" key="1">
    <source>
        <dbReference type="EMBL" id="WNZ28183.1"/>
    </source>
</evidence>